<evidence type="ECO:0000313" key="2">
    <source>
        <dbReference type="Proteomes" id="UP001596042"/>
    </source>
</evidence>
<dbReference type="InterPro" id="IPR029045">
    <property type="entry name" value="ClpP/crotonase-like_dom_sf"/>
</dbReference>
<keyword evidence="2" id="KW-1185">Reference proteome</keyword>
<sequence length="275" mass="29577">MIDEAFLAGGEKLACGELIRTRIGAVEWVVFNRPHAFNAMTHDMEAAMTRIFHEINATEEVRALVLTGMSGKKPAFMAGADMGDLDSVGDLADAIQTEKLAEDLCVALETVRVPTIAAIAGACVGMGALLAACCDVRIGAPSMRFGFPIARTVGNCITAVNFARLADILGPARTKDLIFSAKLMNAEEARLAGVVREVTEDEAGFLSRVQDIATEMAGFAPLTLWGTKETLRRMRNAKLGDQIGDDLLMACYASEDYKAAIRAFVNKEKPVFKGR</sequence>
<dbReference type="PANTHER" id="PTHR11941">
    <property type="entry name" value="ENOYL-COA HYDRATASE-RELATED"/>
    <property type="match status" value="1"/>
</dbReference>
<dbReference type="RefSeq" id="WP_374831541.1">
    <property type="nucleotide sequence ID" value="NZ_JBHEEZ010000009.1"/>
</dbReference>
<dbReference type="Proteomes" id="UP001596042">
    <property type="component" value="Unassembled WGS sequence"/>
</dbReference>
<dbReference type="InterPro" id="IPR001753">
    <property type="entry name" value="Enoyl-CoA_hydra/iso"/>
</dbReference>
<dbReference type="NCBIfam" id="NF004796">
    <property type="entry name" value="PRK06144.1"/>
    <property type="match status" value="1"/>
</dbReference>
<dbReference type="Pfam" id="PF00378">
    <property type="entry name" value="ECH_1"/>
    <property type="match status" value="1"/>
</dbReference>
<proteinExistence type="predicted"/>
<dbReference type="SUPFAM" id="SSF52096">
    <property type="entry name" value="ClpP/crotonase"/>
    <property type="match status" value="1"/>
</dbReference>
<dbReference type="PANTHER" id="PTHR11941:SF54">
    <property type="entry name" value="ENOYL-COA HYDRATASE, MITOCHONDRIAL"/>
    <property type="match status" value="1"/>
</dbReference>
<evidence type="ECO:0000313" key="1">
    <source>
        <dbReference type="EMBL" id="MFC4624026.1"/>
    </source>
</evidence>
<name>A0ABV9H0S7_9HYPH</name>
<accession>A0ABV9H0S7</accession>
<dbReference type="Gene3D" id="3.90.226.10">
    <property type="entry name" value="2-enoyl-CoA Hydratase, Chain A, domain 1"/>
    <property type="match status" value="1"/>
</dbReference>
<dbReference type="CDD" id="cd06558">
    <property type="entry name" value="crotonase-like"/>
    <property type="match status" value="1"/>
</dbReference>
<dbReference type="EMBL" id="JBHSEL010000023">
    <property type="protein sequence ID" value="MFC4624026.1"/>
    <property type="molecule type" value="Genomic_DNA"/>
</dbReference>
<reference evidence="2" key="1">
    <citation type="journal article" date="2019" name="Int. J. Syst. Evol. Microbiol.">
        <title>The Global Catalogue of Microorganisms (GCM) 10K type strain sequencing project: providing services to taxonomists for standard genome sequencing and annotation.</title>
        <authorList>
            <consortium name="The Broad Institute Genomics Platform"/>
            <consortium name="The Broad Institute Genome Sequencing Center for Infectious Disease"/>
            <person name="Wu L."/>
            <person name="Ma J."/>
        </authorList>
    </citation>
    <scope>NUCLEOTIDE SEQUENCE [LARGE SCALE GENOMIC DNA]</scope>
    <source>
        <strain evidence="2">CGMCC 1.15731</strain>
    </source>
</reference>
<comment type="caution">
    <text evidence="1">The sequence shown here is derived from an EMBL/GenBank/DDBJ whole genome shotgun (WGS) entry which is preliminary data.</text>
</comment>
<gene>
    <name evidence="1" type="ORF">ACFO1V_02080</name>
</gene>
<organism evidence="1 2">
    <name type="scientific">Daeguia caeni</name>
    <dbReference type="NCBI Taxonomy" id="439612"/>
    <lineage>
        <taxon>Bacteria</taxon>
        <taxon>Pseudomonadati</taxon>
        <taxon>Pseudomonadota</taxon>
        <taxon>Alphaproteobacteria</taxon>
        <taxon>Hyphomicrobiales</taxon>
        <taxon>Brucellaceae</taxon>
        <taxon>Daeguia</taxon>
    </lineage>
</organism>
<protein>
    <submittedName>
        <fullName evidence="1">Enoyl-CoA hydratase</fullName>
    </submittedName>
</protein>